<evidence type="ECO:0000256" key="5">
    <source>
        <dbReference type="ARBA" id="ARBA00022723"/>
    </source>
</evidence>
<evidence type="ECO:0000256" key="1">
    <source>
        <dbReference type="ARBA" id="ARBA00004496"/>
    </source>
</evidence>
<dbReference type="PROSITE" id="PS50862">
    <property type="entry name" value="AA_TRNA_LIGASE_II"/>
    <property type="match status" value="1"/>
</dbReference>
<evidence type="ECO:0000313" key="14">
    <source>
        <dbReference type="Proteomes" id="UP000178723"/>
    </source>
</evidence>
<dbReference type="PANTHER" id="PTHR11538:SF41">
    <property type="entry name" value="PHENYLALANINE--TRNA LIGASE, MITOCHONDRIAL"/>
    <property type="match status" value="1"/>
</dbReference>
<feature type="domain" description="Aminoacyl-transfer RNA synthetases class-II family profile" evidence="12">
    <location>
        <begin position="115"/>
        <end position="317"/>
    </location>
</feature>
<proteinExistence type="predicted"/>
<reference evidence="13 14" key="1">
    <citation type="journal article" date="2016" name="Nat. Commun.">
        <title>Thousands of microbial genomes shed light on interconnected biogeochemical processes in an aquifer system.</title>
        <authorList>
            <person name="Anantharaman K."/>
            <person name="Brown C.T."/>
            <person name="Hug L.A."/>
            <person name="Sharon I."/>
            <person name="Castelle C.J."/>
            <person name="Probst A.J."/>
            <person name="Thomas B.C."/>
            <person name="Singh A."/>
            <person name="Wilkins M.J."/>
            <person name="Karaoz U."/>
            <person name="Brodie E.L."/>
            <person name="Williams K.H."/>
            <person name="Hubbard S.S."/>
            <person name="Banfield J.F."/>
        </authorList>
    </citation>
    <scope>NUCLEOTIDE SEQUENCE [LARGE SCALE GENOMIC DNA]</scope>
</reference>
<protein>
    <recommendedName>
        <fullName evidence="2">phenylalanine--tRNA ligase</fullName>
        <ecNumber evidence="2">6.1.1.20</ecNumber>
    </recommendedName>
</protein>
<dbReference type="Pfam" id="PF02912">
    <property type="entry name" value="Phe_tRNA-synt_N"/>
    <property type="match status" value="1"/>
</dbReference>
<dbReference type="GO" id="GO:0005524">
    <property type="term" value="F:ATP binding"/>
    <property type="evidence" value="ECO:0007669"/>
    <property type="project" value="UniProtKB-KW"/>
</dbReference>
<keyword evidence="6" id="KW-0547">Nucleotide-binding</keyword>
<dbReference type="InterPro" id="IPR004529">
    <property type="entry name" value="Phe-tRNA-synth_IIc_asu"/>
</dbReference>
<keyword evidence="8" id="KW-0460">Magnesium</keyword>
<dbReference type="EC" id="6.1.1.20" evidence="2"/>
<dbReference type="GO" id="GO:0006432">
    <property type="term" value="P:phenylalanyl-tRNA aminoacylation"/>
    <property type="evidence" value="ECO:0007669"/>
    <property type="project" value="InterPro"/>
</dbReference>
<accession>A0A1F7VBF3</accession>
<dbReference type="SUPFAM" id="SSF46589">
    <property type="entry name" value="tRNA-binding arm"/>
    <property type="match status" value="1"/>
</dbReference>
<dbReference type="GO" id="GO:0046872">
    <property type="term" value="F:metal ion binding"/>
    <property type="evidence" value="ECO:0007669"/>
    <property type="project" value="UniProtKB-KW"/>
</dbReference>
<evidence type="ECO:0000313" key="13">
    <source>
        <dbReference type="EMBL" id="OGL87314.1"/>
    </source>
</evidence>
<keyword evidence="10" id="KW-0030">Aminoacyl-tRNA synthetase</keyword>
<dbReference type="GO" id="GO:0005737">
    <property type="term" value="C:cytoplasm"/>
    <property type="evidence" value="ECO:0007669"/>
    <property type="project" value="UniProtKB-SubCell"/>
</dbReference>
<dbReference type="InterPro" id="IPR045864">
    <property type="entry name" value="aa-tRNA-synth_II/BPL/LPL"/>
</dbReference>
<dbReference type="InterPro" id="IPR002319">
    <property type="entry name" value="Phenylalanyl-tRNA_Synthase"/>
</dbReference>
<dbReference type="CDD" id="cd00496">
    <property type="entry name" value="PheRS_alpha_core"/>
    <property type="match status" value="1"/>
</dbReference>
<comment type="caution">
    <text evidence="13">The sequence shown here is derived from an EMBL/GenBank/DDBJ whole genome shotgun (WGS) entry which is preliminary data.</text>
</comment>
<name>A0A1F7VBF3_9BACT</name>
<dbReference type="InterPro" id="IPR010978">
    <property type="entry name" value="tRNA-bd_arm"/>
</dbReference>
<keyword evidence="4 13" id="KW-0436">Ligase</keyword>
<comment type="catalytic activity">
    <reaction evidence="11">
        <text>tRNA(Phe) + L-phenylalanine + ATP = L-phenylalanyl-tRNA(Phe) + AMP + diphosphate + H(+)</text>
        <dbReference type="Rhea" id="RHEA:19413"/>
        <dbReference type="Rhea" id="RHEA-COMP:9668"/>
        <dbReference type="Rhea" id="RHEA-COMP:9699"/>
        <dbReference type="ChEBI" id="CHEBI:15378"/>
        <dbReference type="ChEBI" id="CHEBI:30616"/>
        <dbReference type="ChEBI" id="CHEBI:33019"/>
        <dbReference type="ChEBI" id="CHEBI:58095"/>
        <dbReference type="ChEBI" id="CHEBI:78442"/>
        <dbReference type="ChEBI" id="CHEBI:78531"/>
        <dbReference type="ChEBI" id="CHEBI:456215"/>
        <dbReference type="EC" id="6.1.1.20"/>
    </reaction>
</comment>
<dbReference type="Proteomes" id="UP000178723">
    <property type="component" value="Unassembled WGS sequence"/>
</dbReference>
<evidence type="ECO:0000256" key="9">
    <source>
        <dbReference type="ARBA" id="ARBA00022917"/>
    </source>
</evidence>
<keyword evidence="5" id="KW-0479">Metal-binding</keyword>
<dbReference type="EMBL" id="MGEP01000021">
    <property type="protein sequence ID" value="OGL87314.1"/>
    <property type="molecule type" value="Genomic_DNA"/>
</dbReference>
<dbReference type="SUPFAM" id="SSF55681">
    <property type="entry name" value="Class II aaRS and biotin synthetases"/>
    <property type="match status" value="1"/>
</dbReference>
<keyword evidence="3" id="KW-0963">Cytoplasm</keyword>
<dbReference type="STRING" id="1802407.A3I40_01680"/>
<evidence type="ECO:0000256" key="2">
    <source>
        <dbReference type="ARBA" id="ARBA00012814"/>
    </source>
</evidence>
<evidence type="ECO:0000256" key="8">
    <source>
        <dbReference type="ARBA" id="ARBA00022842"/>
    </source>
</evidence>
<evidence type="ECO:0000256" key="7">
    <source>
        <dbReference type="ARBA" id="ARBA00022840"/>
    </source>
</evidence>
<organism evidence="13 14">
    <name type="scientific">Candidatus Uhrbacteria bacterium RIFCSPLOWO2_02_FULL_48_12</name>
    <dbReference type="NCBI Taxonomy" id="1802407"/>
    <lineage>
        <taxon>Bacteria</taxon>
        <taxon>Candidatus Uhriibacteriota</taxon>
    </lineage>
</organism>
<dbReference type="AlphaFoldDB" id="A0A1F7VBF3"/>
<keyword evidence="9" id="KW-0648">Protein biosynthesis</keyword>
<gene>
    <name evidence="13" type="ORF">A3I40_01680</name>
</gene>
<dbReference type="NCBIfam" id="TIGR00468">
    <property type="entry name" value="pheS"/>
    <property type="match status" value="1"/>
</dbReference>
<dbReference type="Pfam" id="PF01409">
    <property type="entry name" value="tRNA-synt_2d"/>
    <property type="match status" value="1"/>
</dbReference>
<dbReference type="GO" id="GO:0004826">
    <property type="term" value="F:phenylalanine-tRNA ligase activity"/>
    <property type="evidence" value="ECO:0007669"/>
    <property type="project" value="UniProtKB-EC"/>
</dbReference>
<evidence type="ECO:0000256" key="4">
    <source>
        <dbReference type="ARBA" id="ARBA00022598"/>
    </source>
</evidence>
<dbReference type="PANTHER" id="PTHR11538">
    <property type="entry name" value="PHENYLALANYL-TRNA SYNTHETASE"/>
    <property type="match status" value="1"/>
</dbReference>
<evidence type="ECO:0000256" key="10">
    <source>
        <dbReference type="ARBA" id="ARBA00023146"/>
    </source>
</evidence>
<dbReference type="InterPro" id="IPR004188">
    <property type="entry name" value="Phe-tRNA_ligase_II_N"/>
</dbReference>
<dbReference type="Gene3D" id="3.30.930.10">
    <property type="entry name" value="Bira Bifunctional Protein, Domain 2"/>
    <property type="match status" value="1"/>
</dbReference>
<dbReference type="GO" id="GO:0000049">
    <property type="term" value="F:tRNA binding"/>
    <property type="evidence" value="ECO:0007669"/>
    <property type="project" value="InterPro"/>
</dbReference>
<comment type="subcellular location">
    <subcellularLocation>
        <location evidence="1">Cytoplasm</location>
    </subcellularLocation>
</comment>
<evidence type="ECO:0000256" key="6">
    <source>
        <dbReference type="ARBA" id="ARBA00022741"/>
    </source>
</evidence>
<evidence type="ECO:0000259" key="12">
    <source>
        <dbReference type="PROSITE" id="PS50862"/>
    </source>
</evidence>
<evidence type="ECO:0000256" key="11">
    <source>
        <dbReference type="ARBA" id="ARBA00049255"/>
    </source>
</evidence>
<dbReference type="InterPro" id="IPR006195">
    <property type="entry name" value="aa-tRNA-synth_II"/>
</dbReference>
<keyword evidence="7" id="KW-0067">ATP-binding</keyword>
<evidence type="ECO:0000256" key="3">
    <source>
        <dbReference type="ARBA" id="ARBA00022490"/>
    </source>
</evidence>
<sequence>MMTLEELKRLPLEAERAASAAKNQAELRQAEIRFLGRKSELTLFLRDLKNVPKEKRSLVGRAANETRVRLVEIFEEHTHRLTESLAPIDVTLLGIQPRLGHSHLVSQAIEEISAIFKEIGFKRVRHPEVESDWYAFESLNMPPDHPARDEWETFFMDHSGNVGDRFVLTPHATSGTARVLATRQLPLCVINIQKCYRRQSDVSHVPMFHQFDGLYADQGVTIRHLKGVLEYFVKSYFGAKREVRLRPHHFPFTEPSFEVDISCGICSGRGCRLCKEGWVELGGAGMLHPNVLKAAKIDSKKITALAFGWGVERTLLMRSGLEVPDIRILYENDLRFLEQF</sequence>